<dbReference type="GO" id="GO:0005789">
    <property type="term" value="C:endoplasmic reticulum membrane"/>
    <property type="evidence" value="ECO:0007669"/>
    <property type="project" value="TreeGrafter"/>
</dbReference>
<proteinExistence type="inferred from homology"/>
<evidence type="ECO:0000259" key="10">
    <source>
        <dbReference type="PROSITE" id="PS50850"/>
    </source>
</evidence>
<evidence type="ECO:0000256" key="7">
    <source>
        <dbReference type="ARBA" id="ARBA00023136"/>
    </source>
</evidence>
<feature type="domain" description="Major facilitator superfamily (MFS) profile" evidence="10">
    <location>
        <begin position="25"/>
        <end position="502"/>
    </location>
</feature>
<dbReference type="InterPro" id="IPR000849">
    <property type="entry name" value="Sugar_P_transporter"/>
</dbReference>
<dbReference type="WBParaSite" id="SPAL_0000723500.1">
    <property type="protein sequence ID" value="SPAL_0000723500.1"/>
    <property type="gene ID" value="SPAL_0000723500"/>
</dbReference>
<keyword evidence="3" id="KW-0813">Transport</keyword>
<feature type="transmembrane region" description="Helical" evidence="9">
    <location>
        <begin position="20"/>
        <end position="38"/>
    </location>
</feature>
<evidence type="ECO:0000256" key="1">
    <source>
        <dbReference type="ARBA" id="ARBA00004141"/>
    </source>
</evidence>
<feature type="transmembrane region" description="Helical" evidence="9">
    <location>
        <begin position="353"/>
        <end position="370"/>
    </location>
</feature>
<keyword evidence="7 9" id="KW-0472">Membrane</keyword>
<comment type="subcellular location">
    <subcellularLocation>
        <location evidence="1">Membrane</location>
        <topology evidence="1">Multi-pass membrane protein</topology>
    </subcellularLocation>
</comment>
<feature type="transmembrane region" description="Helical" evidence="9">
    <location>
        <begin position="180"/>
        <end position="202"/>
    </location>
</feature>
<keyword evidence="5 9" id="KW-0812">Transmembrane</keyword>
<sequence>MNIFFLRSYLTRRHYSPLFWQKIAVFSVTFISFALYHASRKNLSGVKVSVANDWVNGTTYFGQNSTKPLFNTVTEAKKFLGFLDALFMAFYAGALFFWGYLGDRLNPRNVVTFGMVTSGISLGLFSLVPYYCGFYDIPWYLVMWAFFGVAQACGWPNNVAIMGNWFGKGGNGGKNSGTGFILGLWSANQSVGNIFGSLLVSIVIKFGYMRTFIVNVVLLFLGAALVQNGIHPSPRDYQDLNESGDSSFNEDADVDEDHHDVPQPVAAGDSNITVRVRSSSNSSRHSPTNQQDSRHEPREHVSLSRAILLPGVLPYCLCNACLKLVNYAFFFWLPFYLAGNYHWSEAVANGLSIWYDIGGIFGSVLGGLISDRIGFRTPVIMGMLMASILCLLIYANLGASQVMNMIVMFFLGASIAGPYNLIVGTISVDLGTQKALRGNKEAMSTVSGLIDGTGSAGSAVGQILVPFVQDTFGWSRVFYMFIFANVLAIICLLQRFIQDVREMKALRNSPTIRIE</sequence>
<feature type="transmembrane region" description="Helical" evidence="9">
    <location>
        <begin position="477"/>
        <end position="497"/>
    </location>
</feature>
<evidence type="ECO:0000256" key="8">
    <source>
        <dbReference type="SAM" id="MobiDB-lite"/>
    </source>
</evidence>
<dbReference type="Proteomes" id="UP000046392">
    <property type="component" value="Unplaced"/>
</dbReference>
<evidence type="ECO:0000256" key="9">
    <source>
        <dbReference type="SAM" id="Phobius"/>
    </source>
</evidence>
<feature type="transmembrane region" description="Helical" evidence="9">
    <location>
        <begin position="312"/>
        <end position="333"/>
    </location>
</feature>
<evidence type="ECO:0000313" key="11">
    <source>
        <dbReference type="Proteomes" id="UP000046392"/>
    </source>
</evidence>
<reference evidence="12" key="1">
    <citation type="submission" date="2017-02" db="UniProtKB">
        <authorList>
            <consortium name="WormBaseParasite"/>
        </authorList>
    </citation>
    <scope>IDENTIFICATION</scope>
</reference>
<feature type="transmembrane region" description="Helical" evidence="9">
    <location>
        <begin position="379"/>
        <end position="399"/>
    </location>
</feature>
<name>A0A0N5BMV2_STREA</name>
<dbReference type="AlphaFoldDB" id="A0A0N5BMV2"/>
<dbReference type="Gene3D" id="1.20.1250.20">
    <property type="entry name" value="MFS general substrate transporter like domains"/>
    <property type="match status" value="2"/>
</dbReference>
<dbReference type="GO" id="GO:0022857">
    <property type="term" value="F:transmembrane transporter activity"/>
    <property type="evidence" value="ECO:0007669"/>
    <property type="project" value="InterPro"/>
</dbReference>
<evidence type="ECO:0000256" key="2">
    <source>
        <dbReference type="ARBA" id="ARBA00009598"/>
    </source>
</evidence>
<comment type="similarity">
    <text evidence="2">Belongs to the major facilitator superfamily. Organophosphate:Pi antiporter (OPA) (TC 2.A.1.4) family.</text>
</comment>
<organism evidence="11 12">
    <name type="scientific">Strongyloides papillosus</name>
    <name type="common">Intestinal threadworm</name>
    <dbReference type="NCBI Taxonomy" id="174720"/>
    <lineage>
        <taxon>Eukaryota</taxon>
        <taxon>Metazoa</taxon>
        <taxon>Ecdysozoa</taxon>
        <taxon>Nematoda</taxon>
        <taxon>Chromadorea</taxon>
        <taxon>Rhabditida</taxon>
        <taxon>Tylenchina</taxon>
        <taxon>Panagrolaimomorpha</taxon>
        <taxon>Strongyloidoidea</taxon>
        <taxon>Strongyloididae</taxon>
        <taxon>Strongyloides</taxon>
    </lineage>
</organism>
<feature type="transmembrane region" description="Helical" evidence="9">
    <location>
        <begin position="208"/>
        <end position="226"/>
    </location>
</feature>
<feature type="transmembrane region" description="Helical" evidence="9">
    <location>
        <begin position="137"/>
        <end position="159"/>
    </location>
</feature>
<feature type="compositionally biased region" description="Low complexity" evidence="8">
    <location>
        <begin position="270"/>
        <end position="289"/>
    </location>
</feature>
<dbReference type="InterPro" id="IPR020846">
    <property type="entry name" value="MFS_dom"/>
</dbReference>
<feature type="region of interest" description="Disordered" evidence="8">
    <location>
        <begin position="240"/>
        <end position="298"/>
    </location>
</feature>
<keyword evidence="11" id="KW-1185">Reference proteome</keyword>
<keyword evidence="4" id="KW-0762">Sugar transport</keyword>
<feature type="transmembrane region" description="Helical" evidence="9">
    <location>
        <begin position="79"/>
        <end position="98"/>
    </location>
</feature>
<evidence type="ECO:0000256" key="6">
    <source>
        <dbReference type="ARBA" id="ARBA00022989"/>
    </source>
</evidence>
<evidence type="ECO:0000256" key="5">
    <source>
        <dbReference type="ARBA" id="ARBA00022692"/>
    </source>
</evidence>
<dbReference type="InterPro" id="IPR036259">
    <property type="entry name" value="MFS_trans_sf"/>
</dbReference>
<dbReference type="STRING" id="174720.A0A0N5BMV2"/>
<dbReference type="PANTHER" id="PTHR43184:SF2">
    <property type="entry name" value="MAJOR FACILITATOR SUPERFAMILY (MFS) PROFILE DOMAIN-CONTAINING PROTEIN"/>
    <property type="match status" value="1"/>
</dbReference>
<dbReference type="SUPFAM" id="SSF103473">
    <property type="entry name" value="MFS general substrate transporter"/>
    <property type="match status" value="1"/>
</dbReference>
<dbReference type="PROSITE" id="PS50850">
    <property type="entry name" value="MFS"/>
    <property type="match status" value="1"/>
</dbReference>
<feature type="transmembrane region" description="Helical" evidence="9">
    <location>
        <begin position="405"/>
        <end position="430"/>
    </location>
</feature>
<evidence type="ECO:0000256" key="4">
    <source>
        <dbReference type="ARBA" id="ARBA00022597"/>
    </source>
</evidence>
<feature type="transmembrane region" description="Helical" evidence="9">
    <location>
        <begin position="110"/>
        <end position="131"/>
    </location>
</feature>
<evidence type="ECO:0000313" key="12">
    <source>
        <dbReference type="WBParaSite" id="SPAL_0000723500.1"/>
    </source>
</evidence>
<accession>A0A0N5BMV2</accession>
<dbReference type="InterPro" id="IPR011701">
    <property type="entry name" value="MFS"/>
</dbReference>
<dbReference type="PANTHER" id="PTHR43184">
    <property type="entry name" value="MAJOR FACILITATOR SUPERFAMILY TRANSPORTER 16, ISOFORM B"/>
    <property type="match status" value="1"/>
</dbReference>
<dbReference type="PIRSF" id="PIRSF002808">
    <property type="entry name" value="Hexose_phosphate_transp"/>
    <property type="match status" value="1"/>
</dbReference>
<evidence type="ECO:0000256" key="3">
    <source>
        <dbReference type="ARBA" id="ARBA00022448"/>
    </source>
</evidence>
<dbReference type="Pfam" id="PF07690">
    <property type="entry name" value="MFS_1"/>
    <property type="match status" value="1"/>
</dbReference>
<protein>
    <submittedName>
        <fullName evidence="12">MFS domain-containing protein</fullName>
    </submittedName>
</protein>
<keyword evidence="6 9" id="KW-1133">Transmembrane helix</keyword>